<feature type="compositionally biased region" description="Basic and acidic residues" evidence="1">
    <location>
        <begin position="104"/>
        <end position="123"/>
    </location>
</feature>
<protein>
    <submittedName>
        <fullName evidence="2">Enoyl-CoA hydratase/isomerase family protein</fullName>
    </submittedName>
</protein>
<evidence type="ECO:0000313" key="2">
    <source>
        <dbReference type="EMBL" id="WTT17190.1"/>
    </source>
</evidence>
<proteinExistence type="predicted"/>
<accession>A0AAU2A0U7</accession>
<dbReference type="EMBL" id="CP108222">
    <property type="protein sequence ID" value="WTT17190.1"/>
    <property type="molecule type" value="Genomic_DNA"/>
</dbReference>
<name>A0AAU2A0U7_9ACTN</name>
<dbReference type="AlphaFoldDB" id="A0AAU2A0U7"/>
<sequence length="401" mass="42056">MAGQRTVPPNIGWDPTPGDVEDTRDLAKRLGRLASELGTALGELDRIELGAWKGKTAIAFSDYIGQDVTPLIRKSHESFDKAARALHKWAGELQDFQDETDRLDKSAKEKLDAKSDAEAKADGDGSEELGKASGDVDSVIRKVHELEDRYRRAAGHISRELDKAADIAPDEPGFWDKLGTGIADAWGATGDWLKEHADLIKEIGDVLSLVSSALGVIAIITAPFEPIGAIFAAAAMITSGAALLTHVVAKAAGADVSWADIGFDALGILPGVKGLTGTAQLAKGAEATARAAKLGRGFVGAPQASKLFVLFGPQKIVQVVKLGDEGGRMALAVESGLQNVRQGQWLGTQGINLVASKLPFIKSAEDVIAPMSNAGRALDATIKGALTGNKAHTIATNDYGN</sequence>
<evidence type="ECO:0000256" key="1">
    <source>
        <dbReference type="SAM" id="MobiDB-lite"/>
    </source>
</evidence>
<feature type="region of interest" description="Disordered" evidence="1">
    <location>
        <begin position="1"/>
        <end position="20"/>
    </location>
</feature>
<feature type="region of interest" description="Disordered" evidence="1">
    <location>
        <begin position="104"/>
        <end position="132"/>
    </location>
</feature>
<reference evidence="2" key="1">
    <citation type="submission" date="2022-10" db="EMBL/GenBank/DDBJ databases">
        <title>The complete genomes of actinobacterial strains from the NBC collection.</title>
        <authorList>
            <person name="Joergensen T.S."/>
            <person name="Alvarez Arevalo M."/>
            <person name="Sterndorff E.B."/>
            <person name="Faurdal D."/>
            <person name="Vuksanovic O."/>
            <person name="Mourched A.-S."/>
            <person name="Charusanti P."/>
            <person name="Shaw S."/>
            <person name="Blin K."/>
            <person name="Weber T."/>
        </authorList>
    </citation>
    <scope>NUCLEOTIDE SEQUENCE</scope>
    <source>
        <strain evidence="2">NBC_00093</strain>
    </source>
</reference>
<gene>
    <name evidence="2" type="ORF">OHA22_17445</name>
</gene>
<organism evidence="2">
    <name type="scientific">Streptomyces sp. NBC_00093</name>
    <dbReference type="NCBI Taxonomy" id="2975649"/>
    <lineage>
        <taxon>Bacteria</taxon>
        <taxon>Bacillati</taxon>
        <taxon>Actinomycetota</taxon>
        <taxon>Actinomycetes</taxon>
        <taxon>Kitasatosporales</taxon>
        <taxon>Streptomycetaceae</taxon>
        <taxon>Streptomyces</taxon>
    </lineage>
</organism>